<dbReference type="Pfam" id="PF18926">
    <property type="entry name" value="DUF5676"/>
    <property type="match status" value="1"/>
</dbReference>
<organism evidence="2 3">
    <name type="scientific">Candidatus Gottesmanbacteria bacterium RIFCSPHIGHO2_01_FULL_39_10</name>
    <dbReference type="NCBI Taxonomy" id="1798375"/>
    <lineage>
        <taxon>Bacteria</taxon>
        <taxon>Candidatus Gottesmaniibacteriota</taxon>
    </lineage>
</organism>
<feature type="transmembrane region" description="Helical" evidence="1">
    <location>
        <begin position="12"/>
        <end position="30"/>
    </location>
</feature>
<proteinExistence type="predicted"/>
<evidence type="ECO:0000313" key="3">
    <source>
        <dbReference type="Proteomes" id="UP000177383"/>
    </source>
</evidence>
<keyword evidence="1" id="KW-0472">Membrane</keyword>
<dbReference type="STRING" id="1798375.A2773_06995"/>
<keyword evidence="1" id="KW-1133">Transmembrane helix</keyword>
<evidence type="ECO:0000256" key="1">
    <source>
        <dbReference type="SAM" id="Phobius"/>
    </source>
</evidence>
<name>A0A1F5ZQT6_9BACT</name>
<accession>A0A1F5ZQT6</accession>
<evidence type="ECO:0000313" key="2">
    <source>
        <dbReference type="EMBL" id="OGG14819.1"/>
    </source>
</evidence>
<protein>
    <submittedName>
        <fullName evidence="2">Uncharacterized protein</fullName>
    </submittedName>
</protein>
<sequence>MKKDVKATAHALAVLGGAYYIICSFAALFLPDLYKSIALSWAHGMDAEKVWRQSPPDLGTMALGFITFTGAAWVTGYAFAWVYNYFVGKK</sequence>
<dbReference type="Proteomes" id="UP000177383">
    <property type="component" value="Unassembled WGS sequence"/>
</dbReference>
<dbReference type="InterPro" id="IPR044020">
    <property type="entry name" value="DUF5676"/>
</dbReference>
<feature type="transmembrane region" description="Helical" evidence="1">
    <location>
        <begin position="61"/>
        <end position="86"/>
    </location>
</feature>
<reference evidence="2 3" key="1">
    <citation type="journal article" date="2016" name="Nat. Commun.">
        <title>Thousands of microbial genomes shed light on interconnected biogeochemical processes in an aquifer system.</title>
        <authorList>
            <person name="Anantharaman K."/>
            <person name="Brown C.T."/>
            <person name="Hug L.A."/>
            <person name="Sharon I."/>
            <person name="Castelle C.J."/>
            <person name="Probst A.J."/>
            <person name="Thomas B.C."/>
            <person name="Singh A."/>
            <person name="Wilkins M.J."/>
            <person name="Karaoz U."/>
            <person name="Brodie E.L."/>
            <person name="Williams K.H."/>
            <person name="Hubbard S.S."/>
            <person name="Banfield J.F."/>
        </authorList>
    </citation>
    <scope>NUCLEOTIDE SEQUENCE [LARGE SCALE GENOMIC DNA]</scope>
</reference>
<dbReference type="AlphaFoldDB" id="A0A1F5ZQT6"/>
<comment type="caution">
    <text evidence="2">The sequence shown here is derived from an EMBL/GenBank/DDBJ whole genome shotgun (WGS) entry which is preliminary data.</text>
</comment>
<dbReference type="EMBL" id="MFJE01000011">
    <property type="protein sequence ID" value="OGG14819.1"/>
    <property type="molecule type" value="Genomic_DNA"/>
</dbReference>
<gene>
    <name evidence="2" type="ORF">A2773_06995</name>
</gene>
<keyword evidence="1" id="KW-0812">Transmembrane</keyword>